<name>U1NI28_9EURY</name>
<accession>U1NI28</accession>
<organism evidence="2 3">
    <name type="scientific">Haloquadratum walsbyi J07HQW2</name>
    <dbReference type="NCBI Taxonomy" id="1238425"/>
    <lineage>
        <taxon>Archaea</taxon>
        <taxon>Methanobacteriati</taxon>
        <taxon>Methanobacteriota</taxon>
        <taxon>Stenosarchaea group</taxon>
        <taxon>Halobacteria</taxon>
        <taxon>Halobacteriales</taxon>
        <taxon>Haloferacaceae</taxon>
        <taxon>Haloquadratum</taxon>
    </lineage>
</organism>
<dbReference type="InterPro" id="IPR008633">
    <property type="entry name" value="GvpH"/>
</dbReference>
<dbReference type="AlphaFoldDB" id="U1NI28"/>
<keyword evidence="2" id="KW-0346">Stress response</keyword>
<dbReference type="STRING" id="1238425.J07HQW2_03319"/>
<dbReference type="EMBL" id="KE356561">
    <property type="protein sequence ID" value="ERG96835.1"/>
    <property type="molecule type" value="Genomic_DNA"/>
</dbReference>
<reference evidence="2 3" key="1">
    <citation type="journal article" date="2013" name="PLoS ONE">
        <title>Assembly-driven community genomics of a hypersaline microbial ecosystem.</title>
        <authorList>
            <person name="Podell S."/>
            <person name="Ugalde J.A."/>
            <person name="Narasingarao P."/>
            <person name="Banfield J.F."/>
            <person name="Heidelberg K.B."/>
            <person name="Allen E.E."/>
        </authorList>
    </citation>
    <scope>NUCLEOTIDE SEQUENCE [LARGE SCALE GENOMIC DNA]</scope>
    <source>
        <strain evidence="3">J07HQW2</strain>
    </source>
</reference>
<dbReference type="Pfam" id="PF05455">
    <property type="entry name" value="GvpH"/>
    <property type="match status" value="1"/>
</dbReference>
<evidence type="ECO:0000313" key="3">
    <source>
        <dbReference type="Proteomes" id="UP000030710"/>
    </source>
</evidence>
<feature type="compositionally biased region" description="Basic and acidic residues" evidence="1">
    <location>
        <begin position="1"/>
        <end position="12"/>
    </location>
</feature>
<proteinExistence type="predicted"/>
<dbReference type="Proteomes" id="UP000030710">
    <property type="component" value="Unassembled WGS sequence"/>
</dbReference>
<dbReference type="SUPFAM" id="SSF49764">
    <property type="entry name" value="HSP20-like chaperones"/>
    <property type="match status" value="1"/>
</dbReference>
<dbReference type="InterPro" id="IPR008978">
    <property type="entry name" value="HSP20-like_chaperone"/>
</dbReference>
<dbReference type="Gene3D" id="2.60.40.790">
    <property type="match status" value="1"/>
</dbReference>
<dbReference type="eggNOG" id="arCOG09352">
    <property type="taxonomic scope" value="Archaea"/>
</dbReference>
<dbReference type="CDD" id="cd06464">
    <property type="entry name" value="ACD_sHsps-like"/>
    <property type="match status" value="1"/>
</dbReference>
<dbReference type="HOGENOM" id="CLU_1232753_0_0_2"/>
<sequence>MSPDKSNNRDSSVDNDSFNSDTQSGIFLTKTLSRLQTVIKELAEIEQHEDGHRHRAGTLTRGRVAISYDYDVSIGIGSQLQTEPKAEVKINDVSSDISDNSELQADSAQPVPHVNVRSQEDGLDVIADLPGVDAEMVDLQISADRDELIVIITDESNEISATKHDESPNASEVTRRVGIPSGFQIDNVHFNNHVLTVHLHEEQI</sequence>
<protein>
    <submittedName>
        <fullName evidence="2">Molecular chaperone, small heat shock protein</fullName>
    </submittedName>
</protein>
<evidence type="ECO:0000313" key="2">
    <source>
        <dbReference type="EMBL" id="ERG96835.1"/>
    </source>
</evidence>
<gene>
    <name evidence="2" type="ORF">J07HQW2_03319</name>
</gene>
<dbReference type="RefSeq" id="WP_021056297.1">
    <property type="nucleotide sequence ID" value="NZ_KE356561.1"/>
</dbReference>
<evidence type="ECO:0000256" key="1">
    <source>
        <dbReference type="SAM" id="MobiDB-lite"/>
    </source>
</evidence>
<feature type="region of interest" description="Disordered" evidence="1">
    <location>
        <begin position="1"/>
        <end position="20"/>
    </location>
</feature>